<dbReference type="InterPro" id="IPR017850">
    <property type="entry name" value="Alkaline_phosphatase_core_sf"/>
</dbReference>
<keyword evidence="3 9" id="KW-0808">Transferase</keyword>
<reference evidence="9 10" key="1">
    <citation type="submission" date="2016-10" db="EMBL/GenBank/DDBJ databases">
        <authorList>
            <person name="de Groot N.N."/>
        </authorList>
    </citation>
    <scope>NUCLEOTIDE SEQUENCE [LARGE SCALE GENOMIC DNA]</scope>
    <source>
        <strain evidence="9 10">DSM 16981</strain>
    </source>
</reference>
<dbReference type="GO" id="GO:0016776">
    <property type="term" value="F:phosphotransferase activity, phosphate group as acceptor"/>
    <property type="evidence" value="ECO:0007669"/>
    <property type="project" value="TreeGrafter"/>
</dbReference>
<dbReference type="InterPro" id="IPR040423">
    <property type="entry name" value="PEA_transferase"/>
</dbReference>
<dbReference type="OrthoDB" id="9786870at2"/>
<name>A0A1H0BLV0_9FIRM</name>
<evidence type="ECO:0000256" key="4">
    <source>
        <dbReference type="ARBA" id="ARBA00022692"/>
    </source>
</evidence>
<keyword evidence="2" id="KW-1003">Cell membrane</keyword>
<comment type="subcellular location">
    <subcellularLocation>
        <location evidence="1">Cell membrane</location>
        <topology evidence="1">Multi-pass membrane protein</topology>
    </subcellularLocation>
</comment>
<evidence type="ECO:0000256" key="1">
    <source>
        <dbReference type="ARBA" id="ARBA00004651"/>
    </source>
</evidence>
<evidence type="ECO:0000256" key="6">
    <source>
        <dbReference type="ARBA" id="ARBA00023136"/>
    </source>
</evidence>
<evidence type="ECO:0000256" key="5">
    <source>
        <dbReference type="ARBA" id="ARBA00022989"/>
    </source>
</evidence>
<sequence>MKHAILFRRIVTSTLLFAIVFSLCFAWYYATSIGLGDDNLRYDAVGLAAAAAAAVLPVILYRCTLRVVSLLPGIFIALSWIITGPYVSYATFAASGIIYLNNMYDIYIGLYLFGLTLCTYMLFRRFSNDKTAALVTSILQIIELMIPIIQWIYYALYSSCITTSGALIMYQTNISETGEYLHSLGIFHVVGIILMLLICLTTFFFVETKTLPIPKNNWGKLSVPIFALLIIIPSAYVMAESIVPESFPIRLFLDTHDYLQQSSLYATNHAEKYKALQVVQKNPAHSPNTVIVVIGESETRTLMNAYDPKHVQNTPWLTGEKSNPNFTLFTNVYSCAWYTVPVLEHALTESNFYNTKQFNQSTSIIDIAKKLGYKTYWFSNQGSIGIADTPITLVANTADVAKWTDKDNKESRYDESLLDFLKQVNPNENNFIVLHLMGSHIEYRNRYPKSFHKFDDGTLNEQADFDNTVLYTDLILSQIYQYAHDNLHLDAMVYFSDHGSDPMVRRQPDPTGFTVLRIPMFCYLSNQYEQRNPDVVRTLKHNQNAFFTNDLLYELVCGILNIKSPNYDESYSLASPKWKMKRKDLVTRFGETSLMDDTAF</sequence>
<dbReference type="Gene3D" id="3.40.720.10">
    <property type="entry name" value="Alkaline Phosphatase, subunit A"/>
    <property type="match status" value="1"/>
</dbReference>
<protein>
    <submittedName>
        <fullName evidence="9">Heptose-I-phosphate ethanolaminephosphotransferase</fullName>
    </submittedName>
</protein>
<accession>A0A1H0BLV0</accession>
<feature type="transmembrane region" description="Helical" evidence="7">
    <location>
        <begin position="73"/>
        <end position="100"/>
    </location>
</feature>
<dbReference type="SUPFAM" id="SSF53649">
    <property type="entry name" value="Alkaline phosphatase-like"/>
    <property type="match status" value="1"/>
</dbReference>
<evidence type="ECO:0000256" key="3">
    <source>
        <dbReference type="ARBA" id="ARBA00022679"/>
    </source>
</evidence>
<feature type="transmembrane region" description="Helical" evidence="7">
    <location>
        <begin position="106"/>
        <end position="123"/>
    </location>
</feature>
<proteinExistence type="predicted"/>
<evidence type="ECO:0000313" key="9">
    <source>
        <dbReference type="EMBL" id="SDN46423.1"/>
    </source>
</evidence>
<evidence type="ECO:0000256" key="7">
    <source>
        <dbReference type="SAM" id="Phobius"/>
    </source>
</evidence>
<dbReference type="InterPro" id="IPR058130">
    <property type="entry name" value="PEA_transf_C"/>
</dbReference>
<dbReference type="GO" id="GO:0005886">
    <property type="term" value="C:plasma membrane"/>
    <property type="evidence" value="ECO:0007669"/>
    <property type="project" value="UniProtKB-SubCell"/>
</dbReference>
<dbReference type="RefSeq" id="WP_091653090.1">
    <property type="nucleotide sequence ID" value="NZ_FNHQ01000052.1"/>
</dbReference>
<feature type="transmembrane region" description="Helical" evidence="7">
    <location>
        <begin position="144"/>
        <end position="168"/>
    </location>
</feature>
<dbReference type="PANTHER" id="PTHR30443:SF2">
    <property type="entry name" value="PHOSPHOETHANOLAMINE TRANSFERASE EPTC"/>
    <property type="match status" value="1"/>
</dbReference>
<feature type="transmembrane region" description="Helical" evidence="7">
    <location>
        <begin position="180"/>
        <end position="206"/>
    </location>
</feature>
<dbReference type="Pfam" id="PF00884">
    <property type="entry name" value="Sulfatase"/>
    <property type="match status" value="1"/>
</dbReference>
<dbReference type="AlphaFoldDB" id="A0A1H0BLV0"/>
<dbReference type="InterPro" id="IPR000917">
    <property type="entry name" value="Sulfatase_N"/>
</dbReference>
<dbReference type="EMBL" id="FNHQ01000052">
    <property type="protein sequence ID" value="SDN46423.1"/>
    <property type="molecule type" value="Genomic_DNA"/>
</dbReference>
<feature type="transmembrane region" description="Helical" evidence="7">
    <location>
        <begin position="42"/>
        <end position="61"/>
    </location>
</feature>
<evidence type="ECO:0000256" key="2">
    <source>
        <dbReference type="ARBA" id="ARBA00022475"/>
    </source>
</evidence>
<gene>
    <name evidence="9" type="ORF">SAMN05660299_02760</name>
</gene>
<dbReference type="Proteomes" id="UP000199309">
    <property type="component" value="Unassembled WGS sequence"/>
</dbReference>
<feature type="transmembrane region" description="Helical" evidence="7">
    <location>
        <begin position="218"/>
        <end position="239"/>
    </location>
</feature>
<keyword evidence="4 7" id="KW-0812">Transmembrane</keyword>
<feature type="domain" description="Sulfatase N-terminal" evidence="8">
    <location>
        <begin position="289"/>
        <end position="540"/>
    </location>
</feature>
<keyword evidence="6 7" id="KW-0472">Membrane</keyword>
<keyword evidence="10" id="KW-1185">Reference proteome</keyword>
<evidence type="ECO:0000259" key="8">
    <source>
        <dbReference type="Pfam" id="PF00884"/>
    </source>
</evidence>
<dbReference type="CDD" id="cd16017">
    <property type="entry name" value="LptA"/>
    <property type="match status" value="1"/>
</dbReference>
<dbReference type="GO" id="GO:0009244">
    <property type="term" value="P:lipopolysaccharide core region biosynthetic process"/>
    <property type="evidence" value="ECO:0007669"/>
    <property type="project" value="TreeGrafter"/>
</dbReference>
<dbReference type="PANTHER" id="PTHR30443">
    <property type="entry name" value="INNER MEMBRANE PROTEIN"/>
    <property type="match status" value="1"/>
</dbReference>
<evidence type="ECO:0000313" key="10">
    <source>
        <dbReference type="Proteomes" id="UP000199309"/>
    </source>
</evidence>
<organism evidence="9 10">
    <name type="scientific">Megasphaera paucivorans</name>
    <dbReference type="NCBI Taxonomy" id="349095"/>
    <lineage>
        <taxon>Bacteria</taxon>
        <taxon>Bacillati</taxon>
        <taxon>Bacillota</taxon>
        <taxon>Negativicutes</taxon>
        <taxon>Veillonellales</taxon>
        <taxon>Veillonellaceae</taxon>
        <taxon>Megasphaera</taxon>
    </lineage>
</organism>
<dbReference type="STRING" id="349095.SAMN05660299_02760"/>
<keyword evidence="5 7" id="KW-1133">Transmembrane helix</keyword>